<dbReference type="AlphaFoldDB" id="A0A411DPK1"/>
<organism evidence="1">
    <name type="scientific">Chryseobacterium indologenes</name>
    <name type="common">Flavobacterium indologenes</name>
    <dbReference type="NCBI Taxonomy" id="253"/>
    <lineage>
        <taxon>Bacteria</taxon>
        <taxon>Pseudomonadati</taxon>
        <taxon>Bacteroidota</taxon>
        <taxon>Flavobacteriia</taxon>
        <taxon>Flavobacteriales</taxon>
        <taxon>Weeksellaceae</taxon>
        <taxon>Chryseobacterium group</taxon>
        <taxon>Chryseobacterium</taxon>
    </lineage>
</organism>
<protein>
    <submittedName>
        <fullName evidence="1">Uncharacterized protein</fullName>
    </submittedName>
</protein>
<reference evidence="1" key="1">
    <citation type="submission" date="2019-01" db="EMBL/GenBank/DDBJ databases">
        <title>Whole Genome Sequencing for Putative Detection of Antimicrobial Resistance and Potential Virulence Factors in Chryseobacterium indologenes isolated from Nile Tilapia in Tanzania.</title>
        <authorList>
            <person name="Mwega E."/>
            <person name="Mutoloki S."/>
            <person name="Mugimba K."/>
            <person name="Colquhoun D."/>
            <person name="Mdegela R."/>
            <person name="Evensen O."/>
            <person name="Wasteson Y."/>
        </authorList>
    </citation>
    <scope>NUCLEOTIDE SEQUENCE [LARGE SCALE GENOMIC DNA]</scope>
    <source>
        <strain evidence="1">StR 01</strain>
    </source>
</reference>
<dbReference type="EMBL" id="CP035532">
    <property type="protein sequence ID" value="QBA22311.1"/>
    <property type="molecule type" value="Genomic_DNA"/>
</dbReference>
<evidence type="ECO:0000313" key="1">
    <source>
        <dbReference type="EMBL" id="QBA22311.1"/>
    </source>
</evidence>
<sequence length="66" mass="7785">MKFDNNQLLTLDDLEDILKKGRTMLYQYKKINKLTSSDMCPLFTKGDILNFFVQIVLKTNPNEKEQ</sequence>
<proteinExistence type="predicted"/>
<name>A0A411DPK1_CHRID</name>
<gene>
    <name evidence="1" type="ORF">EU348_14345</name>
</gene>
<accession>A0A411DPK1</accession>